<feature type="domain" description="HD" evidence="1">
    <location>
        <begin position="47"/>
        <end position="169"/>
    </location>
</feature>
<dbReference type="InterPro" id="IPR006675">
    <property type="entry name" value="HDIG_dom"/>
</dbReference>
<name>A0A1M6P4C0_9CLOT</name>
<dbReference type="STRING" id="1121298.SAMN05444401_0410"/>
<dbReference type="Pfam" id="PF01966">
    <property type="entry name" value="HD"/>
    <property type="match status" value="1"/>
</dbReference>
<dbReference type="AlphaFoldDB" id="A0A1M6P4C0"/>
<proteinExistence type="predicted"/>
<dbReference type="NCBIfam" id="TIGR00277">
    <property type="entry name" value="HDIG"/>
    <property type="match status" value="1"/>
</dbReference>
<dbReference type="InterPro" id="IPR003607">
    <property type="entry name" value="HD/PDEase_dom"/>
</dbReference>
<dbReference type="InterPro" id="IPR006674">
    <property type="entry name" value="HD_domain"/>
</dbReference>
<evidence type="ECO:0000313" key="2">
    <source>
        <dbReference type="EMBL" id="SHK02817.1"/>
    </source>
</evidence>
<dbReference type="SUPFAM" id="SSF109604">
    <property type="entry name" value="HD-domain/PDEase-like"/>
    <property type="match status" value="1"/>
</dbReference>
<sequence length="171" mass="20441">MYLYRVKQFYWTISSFFRKVDYKYINEYLTLEEIEFFNRLKKSEKLHCIRVSKDAAEYYESILQEERLMDVSKDMVIKLGLLHDIGKIKQPLTAIDKSIIVILNKLTKGELKNKSKSKKVYIYYNHPEEGVKILKDIGYDEEFLYAVKNHHKKIQNPSMALKILKYADNKN</sequence>
<accession>A0A1M6P4C0</accession>
<protein>
    <submittedName>
        <fullName evidence="2">HDIG domain-containing protein</fullName>
    </submittedName>
</protein>
<gene>
    <name evidence="2" type="ORF">SAMN05444401_0410</name>
</gene>
<keyword evidence="3" id="KW-1185">Reference proteome</keyword>
<dbReference type="EMBL" id="FQZO01000014">
    <property type="protein sequence ID" value="SHK02817.1"/>
    <property type="molecule type" value="Genomic_DNA"/>
</dbReference>
<evidence type="ECO:0000259" key="1">
    <source>
        <dbReference type="Pfam" id="PF01966"/>
    </source>
</evidence>
<evidence type="ECO:0000313" key="3">
    <source>
        <dbReference type="Proteomes" id="UP000184080"/>
    </source>
</evidence>
<organism evidence="2 3">
    <name type="scientific">Clostridium amylolyticum</name>
    <dbReference type="NCBI Taxonomy" id="1121298"/>
    <lineage>
        <taxon>Bacteria</taxon>
        <taxon>Bacillati</taxon>
        <taxon>Bacillota</taxon>
        <taxon>Clostridia</taxon>
        <taxon>Eubacteriales</taxon>
        <taxon>Clostridiaceae</taxon>
        <taxon>Clostridium</taxon>
    </lineage>
</organism>
<dbReference type="CDD" id="cd00077">
    <property type="entry name" value="HDc"/>
    <property type="match status" value="1"/>
</dbReference>
<reference evidence="2 3" key="1">
    <citation type="submission" date="2016-11" db="EMBL/GenBank/DDBJ databases">
        <authorList>
            <person name="Jaros S."/>
            <person name="Januszkiewicz K."/>
            <person name="Wedrychowicz H."/>
        </authorList>
    </citation>
    <scope>NUCLEOTIDE SEQUENCE [LARGE SCALE GENOMIC DNA]</scope>
    <source>
        <strain evidence="2 3">DSM 21864</strain>
    </source>
</reference>
<dbReference type="Gene3D" id="1.10.3210.10">
    <property type="entry name" value="Hypothetical protein af1432"/>
    <property type="match status" value="1"/>
</dbReference>
<dbReference type="Proteomes" id="UP000184080">
    <property type="component" value="Unassembled WGS sequence"/>
</dbReference>
<dbReference type="RefSeq" id="WP_073012593.1">
    <property type="nucleotide sequence ID" value="NZ_FQZO01000014.1"/>
</dbReference>